<evidence type="ECO:0000313" key="3">
    <source>
        <dbReference type="Proteomes" id="UP000785679"/>
    </source>
</evidence>
<accession>A0A8J8SVB1</accession>
<sequence length="137" mass="16076">MRDAHNNLQSQEPFLRFVIGRVCDVYSCLQSSGEYQNCEEVPGPEEYVIQPPIIHCDHIILLACHQQVIHPQHCLNYEKQKVERHHKQNGEFAFHEFSKQSEFEEEGLPDEEEEPEDEAKVHYYLQSKHCVGDVDLE</sequence>
<gene>
    <name evidence="2" type="ORF">FGO68_gene610</name>
</gene>
<dbReference type="AlphaFoldDB" id="A0A8J8SVB1"/>
<name>A0A8J8SVB1_HALGN</name>
<dbReference type="EMBL" id="RRYP01024992">
    <property type="protein sequence ID" value="TNV72004.1"/>
    <property type="molecule type" value="Genomic_DNA"/>
</dbReference>
<keyword evidence="3" id="KW-1185">Reference proteome</keyword>
<organism evidence="2 3">
    <name type="scientific">Halteria grandinella</name>
    <dbReference type="NCBI Taxonomy" id="5974"/>
    <lineage>
        <taxon>Eukaryota</taxon>
        <taxon>Sar</taxon>
        <taxon>Alveolata</taxon>
        <taxon>Ciliophora</taxon>
        <taxon>Intramacronucleata</taxon>
        <taxon>Spirotrichea</taxon>
        <taxon>Stichotrichia</taxon>
        <taxon>Sporadotrichida</taxon>
        <taxon>Halteriidae</taxon>
        <taxon>Halteria</taxon>
    </lineage>
</organism>
<comment type="caution">
    <text evidence="2">The sequence shown here is derived from an EMBL/GenBank/DDBJ whole genome shotgun (WGS) entry which is preliminary data.</text>
</comment>
<reference evidence="2" key="1">
    <citation type="submission" date="2019-06" db="EMBL/GenBank/DDBJ databases">
        <authorList>
            <person name="Zheng W."/>
        </authorList>
    </citation>
    <scope>NUCLEOTIDE SEQUENCE</scope>
    <source>
        <strain evidence="2">QDHG01</strain>
    </source>
</reference>
<evidence type="ECO:0000256" key="1">
    <source>
        <dbReference type="SAM" id="MobiDB-lite"/>
    </source>
</evidence>
<feature type="region of interest" description="Disordered" evidence="1">
    <location>
        <begin position="99"/>
        <end position="118"/>
    </location>
</feature>
<feature type="compositionally biased region" description="Acidic residues" evidence="1">
    <location>
        <begin position="103"/>
        <end position="117"/>
    </location>
</feature>
<evidence type="ECO:0000313" key="2">
    <source>
        <dbReference type="EMBL" id="TNV72004.1"/>
    </source>
</evidence>
<proteinExistence type="predicted"/>
<dbReference type="Proteomes" id="UP000785679">
    <property type="component" value="Unassembled WGS sequence"/>
</dbReference>
<protein>
    <submittedName>
        <fullName evidence="2">Uncharacterized protein</fullName>
    </submittedName>
</protein>